<keyword evidence="5" id="KW-1185">Reference proteome</keyword>
<dbReference type="InterPro" id="IPR058240">
    <property type="entry name" value="rSAM_sf"/>
</dbReference>
<dbReference type="SMART" id="SM00729">
    <property type="entry name" value="Elp3"/>
    <property type="match status" value="1"/>
</dbReference>
<dbReference type="PROSITE" id="PS51918">
    <property type="entry name" value="RADICAL_SAM"/>
    <property type="match status" value="1"/>
</dbReference>
<reference evidence="5" key="1">
    <citation type="journal article" date="2019" name="Int. J. Syst. Evol. Microbiol.">
        <title>The Global Catalogue of Microorganisms (GCM) 10K type strain sequencing project: providing services to taxonomists for standard genome sequencing and annotation.</title>
        <authorList>
            <consortium name="The Broad Institute Genomics Platform"/>
            <consortium name="The Broad Institute Genome Sequencing Center for Infectious Disease"/>
            <person name="Wu L."/>
            <person name="Ma J."/>
        </authorList>
    </citation>
    <scope>NUCLEOTIDE SEQUENCE [LARGE SCALE GENOMIC DNA]</scope>
    <source>
        <strain evidence="5">CGMCC 1.10188</strain>
    </source>
</reference>
<dbReference type="InterPro" id="IPR006638">
    <property type="entry name" value="Elp3/MiaA/NifB-like_rSAM"/>
</dbReference>
<evidence type="ECO:0000259" key="3">
    <source>
        <dbReference type="PROSITE" id="PS51918"/>
    </source>
</evidence>
<dbReference type="InterPro" id="IPR007197">
    <property type="entry name" value="rSAM"/>
</dbReference>
<dbReference type="SFLD" id="SFLDF00562">
    <property type="entry name" value="HemN-like__clustered_with_heat"/>
    <property type="match status" value="1"/>
</dbReference>
<dbReference type="Pfam" id="PF04055">
    <property type="entry name" value="Radical_SAM"/>
    <property type="match status" value="1"/>
</dbReference>
<dbReference type="NCBIfam" id="TIGR00539">
    <property type="entry name" value="hemN_rel"/>
    <property type="match status" value="1"/>
</dbReference>
<dbReference type="Gene3D" id="3.30.750.200">
    <property type="match status" value="1"/>
</dbReference>
<keyword evidence="2" id="KW-0411">Iron-sulfur</keyword>
<dbReference type="PANTHER" id="PTHR13932:SF5">
    <property type="entry name" value="RADICAL S-ADENOSYL METHIONINE DOMAIN-CONTAINING PROTEIN 1, MITOCHONDRIAL"/>
    <property type="match status" value="1"/>
</dbReference>
<dbReference type="CDD" id="cd01335">
    <property type="entry name" value="Radical_SAM"/>
    <property type="match status" value="1"/>
</dbReference>
<name>A0ABQ1J506_9PROT</name>
<evidence type="ECO:0000313" key="4">
    <source>
        <dbReference type="EMBL" id="GGB60080.1"/>
    </source>
</evidence>
<accession>A0ABQ1J506</accession>
<dbReference type="InterPro" id="IPR034505">
    <property type="entry name" value="Coproporphyrinogen-III_oxidase"/>
</dbReference>
<dbReference type="SUPFAM" id="SSF102114">
    <property type="entry name" value="Radical SAM enzymes"/>
    <property type="match status" value="1"/>
</dbReference>
<gene>
    <name evidence="4" type="ORF">GCM10011505_46020</name>
</gene>
<dbReference type="InterPro" id="IPR004559">
    <property type="entry name" value="HemW-like"/>
</dbReference>
<sequence length="400" mass="43310">MAGRDLMTEPLALYVHWPFCVSKCPYCDFNSHVRARIDGPRWERALLTELEDEAARLGPRPLGSIFFGGGTPSLMDPATTARIIERARALFPTDSAPEISLEANPTTVEAAKLADFRAAGVERLSIGVQALDDAALTALGRAHGVAEALDAIGNARAIFPRMSFDLIYARPGQTMAGWMAELDRALDLAADHLSLYQLTIEPGTAFHTRHARGDLVLPEDDAAADLFEATNHRLSQAGMPAYEVSNHARPGAECRHNLAYWTYADYAGIGPGAHGRVPTGPGGAREATRRARAPETWLDLVDRQGHGRDEAVVVARARAAEEALMMGLRLDAGIDPAVFARRTGLTLDQVVDRRRLDQAIEGGFVQNRADRLAATPSGRLVLGTLTAHLLADDLDTRFPD</sequence>
<feature type="domain" description="Radical SAM core" evidence="3">
    <location>
        <begin position="5"/>
        <end position="237"/>
    </location>
</feature>
<keyword evidence="2" id="KW-0349">Heme</keyword>
<dbReference type="SFLD" id="SFLDS00029">
    <property type="entry name" value="Radical_SAM"/>
    <property type="match status" value="1"/>
</dbReference>
<comment type="similarity">
    <text evidence="1">Belongs to the anaerobic coproporphyrinogen-III oxidase family. HemW subfamily.</text>
</comment>
<dbReference type="InterPro" id="IPR010723">
    <property type="entry name" value="HemN_C"/>
</dbReference>
<keyword evidence="2" id="KW-0408">Iron</keyword>
<comment type="caution">
    <text evidence="4">The sequence shown here is derived from an EMBL/GenBank/DDBJ whole genome shotgun (WGS) entry which is preliminary data.</text>
</comment>
<dbReference type="EMBL" id="BMDZ01000091">
    <property type="protein sequence ID" value="GGB60080.1"/>
    <property type="molecule type" value="Genomic_DNA"/>
</dbReference>
<dbReference type="PANTHER" id="PTHR13932">
    <property type="entry name" value="COPROPORPHYRINIGEN III OXIDASE"/>
    <property type="match status" value="1"/>
</dbReference>
<dbReference type="SFLD" id="SFLDF00288">
    <property type="entry name" value="HemN-like__clustered_with_nucl"/>
    <property type="match status" value="1"/>
</dbReference>
<keyword evidence="2" id="KW-0963">Cytoplasm</keyword>
<organism evidence="4 5">
    <name type="scientific">Tistrella bauzanensis</name>
    <dbReference type="NCBI Taxonomy" id="657419"/>
    <lineage>
        <taxon>Bacteria</taxon>
        <taxon>Pseudomonadati</taxon>
        <taxon>Pseudomonadota</taxon>
        <taxon>Alphaproteobacteria</taxon>
        <taxon>Geminicoccales</taxon>
        <taxon>Geminicoccaceae</taxon>
        <taxon>Tistrella</taxon>
    </lineage>
</organism>
<evidence type="ECO:0000256" key="2">
    <source>
        <dbReference type="RuleBase" id="RU364116"/>
    </source>
</evidence>
<evidence type="ECO:0000313" key="5">
    <source>
        <dbReference type="Proteomes" id="UP000603352"/>
    </source>
</evidence>
<evidence type="ECO:0000256" key="1">
    <source>
        <dbReference type="ARBA" id="ARBA00006100"/>
    </source>
</evidence>
<keyword evidence="2" id="KW-0143">Chaperone</keyword>
<keyword evidence="2" id="KW-0004">4Fe-4S</keyword>
<dbReference type="Pfam" id="PF06969">
    <property type="entry name" value="HemN_C"/>
    <property type="match status" value="1"/>
</dbReference>
<dbReference type="Proteomes" id="UP000603352">
    <property type="component" value="Unassembled WGS sequence"/>
</dbReference>
<keyword evidence="2" id="KW-0949">S-adenosyl-L-methionine</keyword>
<keyword evidence="2" id="KW-0479">Metal-binding</keyword>
<proteinExistence type="inferred from homology"/>
<dbReference type="SFLD" id="SFLDG01065">
    <property type="entry name" value="anaerobic_coproporphyrinogen-I"/>
    <property type="match status" value="1"/>
</dbReference>
<comment type="subcellular location">
    <subcellularLocation>
        <location evidence="2">Cytoplasm</location>
    </subcellularLocation>
</comment>
<comment type="function">
    <text evidence="2">Probably acts as a heme chaperone, transferring heme to an unknown acceptor. Binds one molecule of heme per monomer, possibly covalently. Binds 1 [4Fe-4S] cluster. The cluster is coordinated with 3 cysteines and an exchangeable S-adenosyl-L-methionine.</text>
</comment>
<protein>
    <recommendedName>
        <fullName evidence="2">Heme chaperone HemW</fullName>
    </recommendedName>
</protein>